<feature type="modified residue" description="Phosphohistidine; by HPr" evidence="17">
    <location>
        <position position="87"/>
    </location>
</feature>
<dbReference type="PIRSF" id="PIRSF000699">
    <property type="entry name" value="PTS_IILac_III"/>
    <property type="match status" value="1"/>
</dbReference>
<dbReference type="AlphaFoldDB" id="A0A3E0K8A6"/>
<sequence length="116" mass="12932">MNTGEQGANNEKLNLEESCFRIIAFSGEAFAKLMEALKLCRNDDYAGAEKTIKEASDLLNQAHNVHTELLIKEANGEEIGYSVLLTHAQDNMMNTILAKTFAEEMMEMYKALKGRG</sequence>
<dbReference type="GO" id="GO:0005737">
    <property type="term" value="C:cytoplasm"/>
    <property type="evidence" value="ECO:0007669"/>
    <property type="project" value="UniProtKB-SubCell"/>
</dbReference>
<evidence type="ECO:0000256" key="17">
    <source>
        <dbReference type="PROSITE-ProRule" id="PRU00418"/>
    </source>
</evidence>
<accession>A0A3E0K8A6</accession>
<keyword evidence="4" id="KW-0813">Transport</keyword>
<keyword evidence="8" id="KW-0808">Transferase</keyword>
<dbReference type="PANTHER" id="PTHR34382">
    <property type="entry name" value="PTS SYSTEM N,N'-DIACETYLCHITOBIOSE-SPECIFIC EIIA COMPONENT"/>
    <property type="match status" value="1"/>
</dbReference>
<feature type="active site" description="Tele-phosphohistidine intermediate" evidence="15">
    <location>
        <position position="87"/>
    </location>
</feature>
<protein>
    <recommendedName>
        <fullName evidence="3">PTS system lactose-specific EIIA component</fullName>
    </recommendedName>
    <alternativeName>
        <fullName evidence="12">EIIA-Lac</fullName>
    </alternativeName>
    <alternativeName>
        <fullName evidence="14">EIII-Lac</fullName>
    </alternativeName>
    <alternativeName>
        <fullName evidence="13">Lactose-specific phosphotransferase enzyme IIA component</fullName>
    </alternativeName>
</protein>
<evidence type="ECO:0000256" key="13">
    <source>
        <dbReference type="ARBA" id="ARBA00031467"/>
    </source>
</evidence>
<evidence type="ECO:0000256" key="9">
    <source>
        <dbReference type="ARBA" id="ARBA00022683"/>
    </source>
</evidence>
<evidence type="ECO:0000256" key="14">
    <source>
        <dbReference type="ARBA" id="ARBA00032708"/>
    </source>
</evidence>
<dbReference type="EMBL" id="QEWE01000007">
    <property type="protein sequence ID" value="REJ31133.1"/>
    <property type="molecule type" value="Genomic_DNA"/>
</dbReference>
<evidence type="ECO:0000313" key="19">
    <source>
        <dbReference type="Proteomes" id="UP000257014"/>
    </source>
</evidence>
<comment type="subunit">
    <text evidence="2">Homotrimer.</text>
</comment>
<name>A0A3E0K8A6_9BACI</name>
<evidence type="ECO:0000256" key="12">
    <source>
        <dbReference type="ARBA" id="ARBA00030293"/>
    </source>
</evidence>
<comment type="caution">
    <text evidence="18">The sequence shown here is derived from an EMBL/GenBank/DDBJ whole genome shotgun (WGS) entry which is preliminary data.</text>
</comment>
<dbReference type="GO" id="GO:0009401">
    <property type="term" value="P:phosphoenolpyruvate-dependent sugar phosphotransferase system"/>
    <property type="evidence" value="ECO:0007669"/>
    <property type="project" value="UniProtKB-KW"/>
</dbReference>
<evidence type="ECO:0000256" key="8">
    <source>
        <dbReference type="ARBA" id="ARBA00022679"/>
    </source>
</evidence>
<evidence type="ECO:0000256" key="3">
    <source>
        <dbReference type="ARBA" id="ARBA00014322"/>
    </source>
</evidence>
<dbReference type="InterPro" id="IPR036542">
    <property type="entry name" value="PTS_IIA_lac/cel_sf"/>
</dbReference>
<evidence type="ECO:0000256" key="1">
    <source>
        <dbReference type="ARBA" id="ARBA00004496"/>
    </source>
</evidence>
<keyword evidence="11 16" id="KW-0460">Magnesium</keyword>
<dbReference type="InterPro" id="IPR003188">
    <property type="entry name" value="PTS_IIA_lac/cel"/>
</dbReference>
<evidence type="ECO:0000256" key="11">
    <source>
        <dbReference type="ARBA" id="ARBA00022842"/>
    </source>
</evidence>
<evidence type="ECO:0000256" key="5">
    <source>
        <dbReference type="ARBA" id="ARBA00022490"/>
    </source>
</evidence>
<dbReference type="Gene3D" id="1.20.58.80">
    <property type="entry name" value="Phosphotransferase system, lactose/cellobiose-type IIA subunit"/>
    <property type="match status" value="1"/>
</dbReference>
<comment type="cofactor">
    <cofactor evidence="16">
        <name>Mg(2+)</name>
        <dbReference type="ChEBI" id="CHEBI:18420"/>
    </cofactor>
    <text evidence="16">Binds 1 Mg(2+) ion per trimer.</text>
</comment>
<keyword evidence="7" id="KW-0762">Sugar transport</keyword>
<dbReference type="GO" id="GO:0046872">
    <property type="term" value="F:metal ion binding"/>
    <property type="evidence" value="ECO:0007669"/>
    <property type="project" value="UniProtKB-KW"/>
</dbReference>
<evidence type="ECO:0000256" key="16">
    <source>
        <dbReference type="PIRSR" id="PIRSR000699-2"/>
    </source>
</evidence>
<keyword evidence="6" id="KW-0597">Phosphoprotein</keyword>
<keyword evidence="10 16" id="KW-0479">Metal-binding</keyword>
<dbReference type="RefSeq" id="WP_276642404.1">
    <property type="nucleotide sequence ID" value="NZ_LZRR01000085.1"/>
</dbReference>
<evidence type="ECO:0000256" key="15">
    <source>
        <dbReference type="PIRSR" id="PIRSR000699-1"/>
    </source>
</evidence>
<organism evidence="18 19">
    <name type="scientific">Caldibacillus debilis</name>
    <dbReference type="NCBI Taxonomy" id="301148"/>
    <lineage>
        <taxon>Bacteria</taxon>
        <taxon>Bacillati</taxon>
        <taxon>Bacillota</taxon>
        <taxon>Bacilli</taxon>
        <taxon>Bacillales</taxon>
        <taxon>Bacillaceae</taxon>
        <taxon>Caldibacillus</taxon>
    </lineage>
</organism>
<keyword evidence="9" id="KW-0598">Phosphotransferase system</keyword>
<gene>
    <name evidence="18" type="ORF">C6P37_02005</name>
</gene>
<evidence type="ECO:0000256" key="7">
    <source>
        <dbReference type="ARBA" id="ARBA00022597"/>
    </source>
</evidence>
<dbReference type="Pfam" id="PF02255">
    <property type="entry name" value="PTS_IIA"/>
    <property type="match status" value="1"/>
</dbReference>
<evidence type="ECO:0000256" key="2">
    <source>
        <dbReference type="ARBA" id="ARBA00011233"/>
    </source>
</evidence>
<dbReference type="CDD" id="cd00215">
    <property type="entry name" value="PTS_IIA_lac"/>
    <property type="match status" value="1"/>
</dbReference>
<evidence type="ECO:0000313" key="18">
    <source>
        <dbReference type="EMBL" id="REJ31133.1"/>
    </source>
</evidence>
<evidence type="ECO:0000256" key="10">
    <source>
        <dbReference type="ARBA" id="ARBA00022723"/>
    </source>
</evidence>
<evidence type="ECO:0000256" key="6">
    <source>
        <dbReference type="ARBA" id="ARBA00022553"/>
    </source>
</evidence>
<dbReference type="Proteomes" id="UP000257014">
    <property type="component" value="Unassembled WGS sequence"/>
</dbReference>
<evidence type="ECO:0000256" key="4">
    <source>
        <dbReference type="ARBA" id="ARBA00022448"/>
    </source>
</evidence>
<dbReference type="PANTHER" id="PTHR34382:SF9">
    <property type="entry name" value="PHOSPHOTRANSFERASE SYSTEM SUGAR-SPECIFIC EII COMPONENT"/>
    <property type="match status" value="1"/>
</dbReference>
<keyword evidence="5" id="KW-0963">Cytoplasm</keyword>
<comment type="subcellular location">
    <subcellularLocation>
        <location evidence="1">Cytoplasm</location>
    </subcellularLocation>
</comment>
<feature type="binding site" evidence="16">
    <location>
        <position position="90"/>
    </location>
    <ligand>
        <name>Mg(2+)</name>
        <dbReference type="ChEBI" id="CHEBI:18420"/>
        <note>ligand shared between all trimeric partners</note>
    </ligand>
</feature>
<proteinExistence type="predicted"/>
<dbReference type="PROSITE" id="PS51095">
    <property type="entry name" value="PTS_EIIA_TYPE_3"/>
    <property type="match status" value="1"/>
</dbReference>
<reference evidence="18 19" key="1">
    <citation type="submission" date="2018-03" db="EMBL/GenBank/DDBJ databases">
        <authorList>
            <person name="Keele B.F."/>
        </authorList>
    </citation>
    <scope>NUCLEOTIDE SEQUENCE [LARGE SCALE GENOMIC DNA]</scope>
    <source>
        <strain evidence="18">ZCTH4_d</strain>
    </source>
</reference>
<dbReference type="SUPFAM" id="SSF46973">
    <property type="entry name" value="Enzyme IIa from lactose specific PTS, IIa-lac"/>
    <property type="match status" value="1"/>
</dbReference>
<dbReference type="GO" id="GO:0016740">
    <property type="term" value="F:transferase activity"/>
    <property type="evidence" value="ECO:0007669"/>
    <property type="project" value="UniProtKB-KW"/>
</dbReference>